<gene>
    <name evidence="2" type="ORF">H8B09_23480</name>
</gene>
<organism evidence="2 3">
    <name type="scientific">Paenibacillus terricola</name>
    <dbReference type="NCBI Taxonomy" id="2763503"/>
    <lineage>
        <taxon>Bacteria</taxon>
        <taxon>Bacillati</taxon>
        <taxon>Bacillota</taxon>
        <taxon>Bacilli</taxon>
        <taxon>Bacillales</taxon>
        <taxon>Paenibacillaceae</taxon>
        <taxon>Paenibacillus</taxon>
    </lineage>
</organism>
<dbReference type="Pfam" id="PF02624">
    <property type="entry name" value="YcaO"/>
    <property type="match status" value="1"/>
</dbReference>
<accession>A0ABR8N0M5</accession>
<dbReference type="NCBIfam" id="TIGR03604">
    <property type="entry name" value="TOMM_cyclo_SagD"/>
    <property type="match status" value="1"/>
</dbReference>
<sequence length="643" mass="71601">MHTVAVIGEGPLADTVCKHLTWTDTVRRPDFSDIPPSAGLALVLGGSASIHLEAGEILQPLSIPWICCYVSRGEGVVGPLTRPGKPGCSQCAEIRRSRAGRDGGEIEDELMNLVFPDLTPPPLEELSPSGLRHLACILSEEVARALRGEEAHSEGGIYIVNLDTMSTTIHRVLPESNCPVCSQLPEDSMESAQIILRSSMKLSRNQYRSRSMSDLQKVLAKDYWDNRTGLLNGKQFDLLSAFASSAVNLPTSMFNEVTGGHSHCYADSELAAILEGLERYCGFAPRGKRTVVYDSYSNLKDTAMDPSQVGFHVQEQFEQPEFPFAPYDPSAAMSWVWGYSFLQERPILVPERLGYYSFGFEGGFVYETSNGCAIGGSLEEAILYGLLEVVERDSFLMTWYARLPVPRLDYRSSGDKELMLMIERLRAVSGYDVQLYNTTMENGIPSIWAAAKGGADQRLNLVCAAGAHLDPIRAAKGAIHELAVTITRMEGRWHERQEEAEAMFHDASLVQSMEDHALLYSLPQSEERLGFLLDEQRPTRTFQEEFSSVWMNDDLTDDLLQVLQTFRSLKLDVIVIDQSSSETLRNGLHCVKVLIPGMLPMTFGHQFTRLVGLDRVLEVPMKLGYTDHRLSPEELNPYPHPFP</sequence>
<dbReference type="Gene3D" id="3.40.50.720">
    <property type="entry name" value="NAD(P)-binding Rossmann-like Domain"/>
    <property type="match status" value="1"/>
</dbReference>
<proteinExistence type="predicted"/>
<reference evidence="2 3" key="1">
    <citation type="submission" date="2020-09" db="EMBL/GenBank/DDBJ databases">
        <title>Paenibacillus sp. strain PR3 16S rRNA gene Genome sequencing and assembly.</title>
        <authorList>
            <person name="Kim J."/>
        </authorList>
    </citation>
    <scope>NUCLEOTIDE SEQUENCE [LARGE SCALE GENOMIC DNA]</scope>
    <source>
        <strain evidence="2 3">PR3</strain>
    </source>
</reference>
<dbReference type="Gene3D" id="3.30.40.250">
    <property type="match status" value="1"/>
</dbReference>
<dbReference type="Gene3D" id="3.30.1330.230">
    <property type="match status" value="1"/>
</dbReference>
<name>A0ABR8N0M5_9BACL</name>
<keyword evidence="3" id="KW-1185">Reference proteome</keyword>
<dbReference type="PROSITE" id="PS51664">
    <property type="entry name" value="YCAO"/>
    <property type="match status" value="1"/>
</dbReference>
<dbReference type="InterPro" id="IPR003776">
    <property type="entry name" value="YcaO-like_dom"/>
</dbReference>
<evidence type="ECO:0000259" key="1">
    <source>
        <dbReference type="PROSITE" id="PS51664"/>
    </source>
</evidence>
<dbReference type="InterPro" id="IPR027624">
    <property type="entry name" value="TOMM_cyclo_SagD"/>
</dbReference>
<dbReference type="NCBIfam" id="TIGR03882">
    <property type="entry name" value="cyclo_dehyd_2"/>
    <property type="match status" value="1"/>
</dbReference>
<dbReference type="RefSeq" id="WP_191206026.1">
    <property type="nucleotide sequence ID" value="NZ_JACXZA010000006.1"/>
</dbReference>
<dbReference type="Proteomes" id="UP000609346">
    <property type="component" value="Unassembled WGS sequence"/>
</dbReference>
<evidence type="ECO:0000313" key="2">
    <source>
        <dbReference type="EMBL" id="MBD3921744.1"/>
    </source>
</evidence>
<dbReference type="InterPro" id="IPR022291">
    <property type="entry name" value="Bacteriocin_synth_cyclodeHase"/>
</dbReference>
<evidence type="ECO:0000313" key="3">
    <source>
        <dbReference type="Proteomes" id="UP000609346"/>
    </source>
</evidence>
<protein>
    <submittedName>
        <fullName evidence="2">TOMM leader peptide-binding protein</fullName>
    </submittedName>
</protein>
<dbReference type="PANTHER" id="PTHR37809">
    <property type="entry name" value="RIBOSOMAL PROTEIN S12 METHYLTHIOTRANSFERASE ACCESSORY FACTOR YCAO"/>
    <property type="match status" value="1"/>
</dbReference>
<dbReference type="EMBL" id="JACXZA010000006">
    <property type="protein sequence ID" value="MBD3921744.1"/>
    <property type="molecule type" value="Genomic_DNA"/>
</dbReference>
<comment type="caution">
    <text evidence="2">The sequence shown here is derived from an EMBL/GenBank/DDBJ whole genome shotgun (WGS) entry which is preliminary data.</text>
</comment>
<dbReference type="Gene3D" id="3.30.160.660">
    <property type="match status" value="1"/>
</dbReference>
<feature type="domain" description="YcaO" evidence="1">
    <location>
        <begin position="260"/>
        <end position="643"/>
    </location>
</feature>
<dbReference type="PANTHER" id="PTHR37809:SF1">
    <property type="entry name" value="RIBOSOMAL PROTEIN S12 METHYLTHIOTRANSFERASE ACCESSORY FACTOR YCAO"/>
    <property type="match status" value="1"/>
</dbReference>